<accession>A0A855XQM0</accession>
<name>A0A855XQM0_LIMRT</name>
<proteinExistence type="predicted"/>
<dbReference type="RefSeq" id="WP_109883447.1">
    <property type="nucleotide sequence ID" value="NZ_QGHR01000003.1"/>
</dbReference>
<dbReference type="AlphaFoldDB" id="A0A855XQM0"/>
<dbReference type="EMBL" id="QGHT01000003">
    <property type="protein sequence ID" value="PWT43297.1"/>
    <property type="molecule type" value="Genomic_DNA"/>
</dbReference>
<comment type="caution">
    <text evidence="1">The sequence shown here is derived from an EMBL/GenBank/DDBJ whole genome shotgun (WGS) entry which is preliminary data.</text>
</comment>
<gene>
    <name evidence="1" type="ORF">DKZ22_01565</name>
</gene>
<sequence>MDNPVQTLDDGFLEKSLLQGQQNAQNLVRVFKRVKEIGEEAKRNNQRTNQAIKQFQKKLDETNKIANKAIDISRIDHNQDRKVVKAVYAKSTLLAKKWIADHHTADYGGGDYLMKKIGQVRSAIYHELKDKYNVNVRSDLKMADLESCIDWINSLSLDALNAWRLADRQTTLDTLNKWESIHKLPLTKPKD</sequence>
<reference evidence="1 2" key="1">
    <citation type="journal article" date="2018" name="Front. Microbiol.">
        <title>Comparative Genomics of the Herbivore Gut Symbiont Lactobacillus reuteri Reveals Genetic Diversity and Lifestyle Adaptation.</title>
        <authorList>
            <person name="Zhao J."/>
        </authorList>
    </citation>
    <scope>NUCLEOTIDE SEQUENCE [LARGE SCALE GENOMIC DNA]</scope>
    <source>
        <strain evidence="1 2">LR10</strain>
    </source>
</reference>
<organism evidence="1 2">
    <name type="scientific">Limosilactobacillus reuteri</name>
    <name type="common">Lactobacillus reuteri</name>
    <dbReference type="NCBI Taxonomy" id="1598"/>
    <lineage>
        <taxon>Bacteria</taxon>
        <taxon>Bacillati</taxon>
        <taxon>Bacillota</taxon>
        <taxon>Bacilli</taxon>
        <taxon>Lactobacillales</taxon>
        <taxon>Lactobacillaceae</taxon>
        <taxon>Limosilactobacillus</taxon>
    </lineage>
</organism>
<evidence type="ECO:0000313" key="2">
    <source>
        <dbReference type="Proteomes" id="UP000245980"/>
    </source>
</evidence>
<protein>
    <submittedName>
        <fullName evidence="1">Uncharacterized protein</fullName>
    </submittedName>
</protein>
<evidence type="ECO:0000313" key="1">
    <source>
        <dbReference type="EMBL" id="PWT43297.1"/>
    </source>
</evidence>
<dbReference type="Proteomes" id="UP000245980">
    <property type="component" value="Unassembled WGS sequence"/>
</dbReference>